<evidence type="ECO:0000313" key="2">
    <source>
        <dbReference type="EMBL" id="GGM08729.1"/>
    </source>
</evidence>
<comment type="caution">
    <text evidence="2">The sequence shown here is derived from an EMBL/GenBank/DDBJ whole genome shotgun (WGS) entry which is preliminary data.</text>
</comment>
<dbReference type="SUPFAM" id="SSF50475">
    <property type="entry name" value="FMN-binding split barrel"/>
    <property type="match status" value="1"/>
</dbReference>
<gene>
    <name evidence="2" type="ORF">GCM10007977_007270</name>
</gene>
<organism evidence="2 3">
    <name type="scientific">Dactylosporangium sucinum</name>
    <dbReference type="NCBI Taxonomy" id="1424081"/>
    <lineage>
        <taxon>Bacteria</taxon>
        <taxon>Bacillati</taxon>
        <taxon>Actinomycetota</taxon>
        <taxon>Actinomycetes</taxon>
        <taxon>Micromonosporales</taxon>
        <taxon>Micromonosporaceae</taxon>
        <taxon>Dactylosporangium</taxon>
    </lineage>
</organism>
<reference evidence="2" key="2">
    <citation type="submission" date="2020-09" db="EMBL/GenBank/DDBJ databases">
        <authorList>
            <person name="Sun Q."/>
            <person name="Ohkuma M."/>
        </authorList>
    </citation>
    <scope>NUCLEOTIDE SEQUENCE</scope>
    <source>
        <strain evidence="2">JCM 19831</strain>
    </source>
</reference>
<dbReference type="Gene3D" id="2.30.110.10">
    <property type="entry name" value="Electron Transport, Fmn-binding Protein, Chain A"/>
    <property type="match status" value="1"/>
</dbReference>
<proteinExistence type="predicted"/>
<dbReference type="AlphaFoldDB" id="A0A917T475"/>
<evidence type="ECO:0000313" key="3">
    <source>
        <dbReference type="Proteomes" id="UP000642070"/>
    </source>
</evidence>
<dbReference type="InterPro" id="IPR024029">
    <property type="entry name" value="Pyridox_Oxase_FMN-dep"/>
</dbReference>
<sequence>MAHVGPDNIPIVTACYEPYAESMDITTVGELEELLGSPMPRALAKERDRLKQTDLDWLALSPFVLVGTSDASGNCDVSPKGDPPGFIHVIDDRTIAIPERPGNRRGDGYHNILANPHVGLLVLVPGRRETLRINGRARLVSDAPWFDAMVVDGHRPIMAIVVDIDTIFFHCQKAFMRSKLWKQDTWTPDALPSHAKLVKSVQDTAETVDELEAYYAEDRYRQGLYA</sequence>
<dbReference type="EMBL" id="BMPI01000003">
    <property type="protein sequence ID" value="GGM08729.1"/>
    <property type="molecule type" value="Genomic_DNA"/>
</dbReference>
<dbReference type="Proteomes" id="UP000642070">
    <property type="component" value="Unassembled WGS sequence"/>
</dbReference>
<keyword evidence="3" id="KW-1185">Reference proteome</keyword>
<dbReference type="NCBIfam" id="TIGR04025">
    <property type="entry name" value="PPOX_FMN_DR2398"/>
    <property type="match status" value="1"/>
</dbReference>
<dbReference type="InterPro" id="IPR011576">
    <property type="entry name" value="Pyridox_Oxase_N"/>
</dbReference>
<dbReference type="PANTHER" id="PTHR42815:SF2">
    <property type="entry name" value="FAD-BINDING, PUTATIVE (AFU_ORTHOLOGUE AFUA_6G07600)-RELATED"/>
    <property type="match status" value="1"/>
</dbReference>
<evidence type="ECO:0000259" key="1">
    <source>
        <dbReference type="Pfam" id="PF01243"/>
    </source>
</evidence>
<protein>
    <submittedName>
        <fullName evidence="2">Phosphohydrolase</fullName>
    </submittedName>
</protein>
<feature type="domain" description="Pyridoxamine 5'-phosphate oxidase N-terminal" evidence="1">
    <location>
        <begin position="56"/>
        <end position="166"/>
    </location>
</feature>
<name>A0A917T475_9ACTN</name>
<dbReference type="Pfam" id="PF01243">
    <property type="entry name" value="PNPOx_N"/>
    <property type="match status" value="1"/>
</dbReference>
<dbReference type="PANTHER" id="PTHR42815">
    <property type="entry name" value="FAD-BINDING, PUTATIVE (AFU_ORTHOLOGUE AFUA_6G07600)-RELATED"/>
    <property type="match status" value="1"/>
</dbReference>
<dbReference type="InterPro" id="IPR012349">
    <property type="entry name" value="Split_barrel_FMN-bd"/>
</dbReference>
<accession>A0A917T475</accession>
<reference evidence="2" key="1">
    <citation type="journal article" date="2014" name="Int. J. Syst. Evol. Microbiol.">
        <title>Complete genome sequence of Corynebacterium casei LMG S-19264T (=DSM 44701T), isolated from a smear-ripened cheese.</title>
        <authorList>
            <consortium name="US DOE Joint Genome Institute (JGI-PGF)"/>
            <person name="Walter F."/>
            <person name="Albersmeier A."/>
            <person name="Kalinowski J."/>
            <person name="Ruckert C."/>
        </authorList>
    </citation>
    <scope>NUCLEOTIDE SEQUENCE</scope>
    <source>
        <strain evidence="2">JCM 19831</strain>
    </source>
</reference>